<accession>A0A485LVZ5</accession>
<dbReference type="EMBL" id="CAADRM010000046">
    <property type="protein sequence ID" value="VFU12554.1"/>
    <property type="molecule type" value="Genomic_DNA"/>
</dbReference>
<evidence type="ECO:0000313" key="1">
    <source>
        <dbReference type="EMBL" id="VFU12554.1"/>
    </source>
</evidence>
<proteinExistence type="predicted"/>
<dbReference type="AlphaFoldDB" id="A0A485LVZ5"/>
<gene>
    <name evidence="1" type="ORF">SCFA_140039</name>
</gene>
<reference evidence="1" key="1">
    <citation type="submission" date="2019-03" db="EMBL/GenBank/DDBJ databases">
        <authorList>
            <person name="Hao L."/>
        </authorList>
    </citation>
    <scope>NUCLEOTIDE SEQUENCE</scope>
</reference>
<name>A0A485LVZ5_9ZZZZ</name>
<sequence>MINNLTFKRITNKKQGIDDFLGRRA</sequence>
<protein>
    <submittedName>
        <fullName evidence="1">Uncharacterized protein</fullName>
    </submittedName>
</protein>
<organism evidence="1">
    <name type="scientific">anaerobic digester metagenome</name>
    <dbReference type="NCBI Taxonomy" id="1263854"/>
    <lineage>
        <taxon>unclassified sequences</taxon>
        <taxon>metagenomes</taxon>
        <taxon>ecological metagenomes</taxon>
    </lineage>
</organism>